<dbReference type="GO" id="GO:0005737">
    <property type="term" value="C:cytoplasm"/>
    <property type="evidence" value="ECO:0007669"/>
    <property type="project" value="TreeGrafter"/>
</dbReference>
<evidence type="ECO:0000313" key="4">
    <source>
        <dbReference type="EMBL" id="KAF7687480.1"/>
    </source>
</evidence>
<dbReference type="SUPFAM" id="SSF49764">
    <property type="entry name" value="HSP20-like chaperones"/>
    <property type="match status" value="1"/>
</dbReference>
<dbReference type="PROSITE" id="PS01031">
    <property type="entry name" value="SHSP"/>
    <property type="match status" value="1"/>
</dbReference>
<evidence type="ECO:0000313" key="5">
    <source>
        <dbReference type="Proteomes" id="UP000606274"/>
    </source>
</evidence>
<name>A0A8T0AAH9_SILME</name>
<dbReference type="PANTHER" id="PTHR47097">
    <property type="entry name" value="HEAT SHOCK PROTEIN BETA-3"/>
    <property type="match status" value="1"/>
</dbReference>
<comment type="caution">
    <text evidence="4">The sequence shown here is derived from an EMBL/GenBank/DDBJ whole genome shotgun (WGS) entry which is preliminary data.</text>
</comment>
<protein>
    <recommendedName>
        <fullName evidence="3">SHSP domain-containing protein</fullName>
    </recommendedName>
</protein>
<dbReference type="Gene3D" id="2.60.40.790">
    <property type="match status" value="1"/>
</dbReference>
<evidence type="ECO:0000256" key="1">
    <source>
        <dbReference type="PROSITE-ProRule" id="PRU00285"/>
    </source>
</evidence>
<dbReference type="InterPro" id="IPR001436">
    <property type="entry name" value="Alpha-crystallin/sHSP_animal"/>
</dbReference>
<dbReference type="PANTHER" id="PTHR47097:SF1">
    <property type="entry name" value="HEAT SHOCK PROTEIN BETA-3"/>
    <property type="match status" value="1"/>
</dbReference>
<dbReference type="OrthoDB" id="1431247at2759"/>
<sequence>MAGQGVTISHGISCPVRHKVHFDKTDPEKCKETHHLFALPGPGIGELKLDSKSSTGITGSDKDLGDPLFRILLDVTQFKPEDILIQVFEGWLLVRGQHGTRMDEHGFVSRSFTRQYQLPDHQMQSGDLTAMLSHDGILVVETKERWWAASD</sequence>
<dbReference type="GO" id="GO:0016607">
    <property type="term" value="C:nuclear speck"/>
    <property type="evidence" value="ECO:0007669"/>
    <property type="project" value="TreeGrafter"/>
</dbReference>
<dbReference type="Proteomes" id="UP000606274">
    <property type="component" value="Unassembled WGS sequence"/>
</dbReference>
<organism evidence="4 5">
    <name type="scientific">Silurus meridionalis</name>
    <name type="common">Southern catfish</name>
    <name type="synonym">Silurus soldatovi meridionalis</name>
    <dbReference type="NCBI Taxonomy" id="175797"/>
    <lineage>
        <taxon>Eukaryota</taxon>
        <taxon>Metazoa</taxon>
        <taxon>Chordata</taxon>
        <taxon>Craniata</taxon>
        <taxon>Vertebrata</taxon>
        <taxon>Euteleostomi</taxon>
        <taxon>Actinopterygii</taxon>
        <taxon>Neopterygii</taxon>
        <taxon>Teleostei</taxon>
        <taxon>Ostariophysi</taxon>
        <taxon>Siluriformes</taxon>
        <taxon>Siluridae</taxon>
        <taxon>Silurus</taxon>
    </lineage>
</organism>
<gene>
    <name evidence="4" type="ORF">HF521_014708</name>
</gene>
<evidence type="ECO:0000256" key="2">
    <source>
        <dbReference type="RuleBase" id="RU003616"/>
    </source>
</evidence>
<dbReference type="Pfam" id="PF00011">
    <property type="entry name" value="HSP20"/>
    <property type="match status" value="1"/>
</dbReference>
<dbReference type="PRINTS" id="PR00299">
    <property type="entry name" value="ACRYSTALLIN"/>
</dbReference>
<evidence type="ECO:0000259" key="3">
    <source>
        <dbReference type="PROSITE" id="PS01031"/>
    </source>
</evidence>
<reference evidence="4" key="1">
    <citation type="submission" date="2020-08" db="EMBL/GenBank/DDBJ databases">
        <title>Chromosome-level assembly of Southern catfish (Silurus meridionalis) provides insights into visual adaptation to the nocturnal and benthic lifestyles.</title>
        <authorList>
            <person name="Zhang Y."/>
            <person name="Wang D."/>
            <person name="Peng Z."/>
        </authorList>
    </citation>
    <scope>NUCLEOTIDE SEQUENCE</scope>
    <source>
        <strain evidence="4">SWU-2019-XX</strain>
        <tissue evidence="4">Muscle</tissue>
    </source>
</reference>
<keyword evidence="5" id="KW-1185">Reference proteome</keyword>
<dbReference type="InterPro" id="IPR002068">
    <property type="entry name" value="A-crystallin/Hsp20_dom"/>
</dbReference>
<dbReference type="EMBL" id="JABFDY010000027">
    <property type="protein sequence ID" value="KAF7687480.1"/>
    <property type="molecule type" value="Genomic_DNA"/>
</dbReference>
<dbReference type="AlphaFoldDB" id="A0A8T0AAH9"/>
<dbReference type="InterPro" id="IPR033894">
    <property type="entry name" value="HSPB3"/>
</dbReference>
<accession>A0A8T0AAH9</accession>
<comment type="similarity">
    <text evidence="1 2">Belongs to the small heat shock protein (HSP20) family.</text>
</comment>
<proteinExistence type="inferred from homology"/>
<dbReference type="InterPro" id="IPR008978">
    <property type="entry name" value="HSP20-like_chaperone"/>
</dbReference>
<feature type="domain" description="SHSP" evidence="3">
    <location>
        <begin position="51"/>
        <end position="151"/>
    </location>
</feature>